<keyword evidence="6" id="KW-1185">Reference proteome</keyword>
<dbReference type="Gene3D" id="2.30.30.40">
    <property type="entry name" value="SH3 Domains"/>
    <property type="match status" value="1"/>
</dbReference>
<dbReference type="PROSITE" id="PS50002">
    <property type="entry name" value="SH3"/>
    <property type="match status" value="1"/>
</dbReference>
<organism evidence="5 6">
    <name type="scientific">Amphimedon queenslandica</name>
    <name type="common">Sponge</name>
    <dbReference type="NCBI Taxonomy" id="400682"/>
    <lineage>
        <taxon>Eukaryota</taxon>
        <taxon>Metazoa</taxon>
        <taxon>Porifera</taxon>
        <taxon>Demospongiae</taxon>
        <taxon>Heteroscleromorpha</taxon>
        <taxon>Haplosclerida</taxon>
        <taxon>Niphatidae</taxon>
        <taxon>Amphimedon</taxon>
    </lineage>
</organism>
<proteinExistence type="predicted"/>
<evidence type="ECO:0000313" key="5">
    <source>
        <dbReference type="EnsemblMetazoa" id="XP_019857344.1"/>
    </source>
</evidence>
<sequence length="511" mass="58378">MESLLVTARDNVDMLKEMGLISLTIGYYTVYDEHGIDEEVKSLMKKLEMVESERDDLLEENAKLKGTIDTLGISYEGREVDESNKSSIQSSESEKEESKKKMTKAMQMEIDHLRSSLQSKTGIEETLIGVERTLIEREKEIEQLQEKISLMNIQQLKETSITLRKDHSTQSIDPPKGPVYVAMYDWEAKESGQLSIKKGEKLEIKEEHTEGWWLARSLDTVQEGFVNIKHIKKDEESELSTLESLELFRYAMTENVDIPKIKEIKRRSNVARASLFLSLIKQDSVLLDQLRKKEHGKPKAIRWYDDGVQLTSPSLIQCQEVVSLLTYKHTNIVIKESSPDIVCDLLPVLLQNEKVKHLRIQDTQLTQDCISFLCNLLANNKSLIDLDLINCSIDDKAVADITNVLQTHNNTLLGLFFFYNPHITSVSAQSLSELIINNSTLAGLQITGTSISSDGILLILQSLIINKNIKLYLGMKDKDTCTEYHDYNFIKDRKINKVIYDKHVHKQVNTK</sequence>
<dbReference type="SUPFAM" id="SSF52047">
    <property type="entry name" value="RNI-like"/>
    <property type="match status" value="1"/>
</dbReference>
<protein>
    <recommendedName>
        <fullName evidence="4">SH3 domain-containing protein</fullName>
    </recommendedName>
</protein>
<evidence type="ECO:0000313" key="6">
    <source>
        <dbReference type="Proteomes" id="UP000007879"/>
    </source>
</evidence>
<dbReference type="InterPro" id="IPR001452">
    <property type="entry name" value="SH3_domain"/>
</dbReference>
<dbReference type="EnsemblMetazoa" id="XM_020001785.1">
    <property type="protein sequence ID" value="XP_019857344.1"/>
    <property type="gene ID" value="LOC109585649"/>
</dbReference>
<evidence type="ECO:0000256" key="1">
    <source>
        <dbReference type="ARBA" id="ARBA00022443"/>
    </source>
</evidence>
<accession>A0AAN0JJY8</accession>
<dbReference type="Pfam" id="PF00018">
    <property type="entry name" value="SH3_1"/>
    <property type="match status" value="1"/>
</dbReference>
<name>A0AAN0JJY8_AMPQE</name>
<evidence type="ECO:0000256" key="2">
    <source>
        <dbReference type="PROSITE-ProRule" id="PRU00192"/>
    </source>
</evidence>
<dbReference type="InterPro" id="IPR036028">
    <property type="entry name" value="SH3-like_dom_sf"/>
</dbReference>
<feature type="domain" description="SH3" evidence="4">
    <location>
        <begin position="175"/>
        <end position="236"/>
    </location>
</feature>
<keyword evidence="1 2" id="KW-0728">SH3 domain</keyword>
<evidence type="ECO:0000256" key="3">
    <source>
        <dbReference type="SAM" id="MobiDB-lite"/>
    </source>
</evidence>
<dbReference type="Gene3D" id="3.80.10.10">
    <property type="entry name" value="Ribonuclease Inhibitor"/>
    <property type="match status" value="1"/>
</dbReference>
<dbReference type="RefSeq" id="XP_019857344.1">
    <property type="nucleotide sequence ID" value="XM_020001785.1"/>
</dbReference>
<dbReference type="SMART" id="SM00326">
    <property type="entry name" value="SH3"/>
    <property type="match status" value="1"/>
</dbReference>
<dbReference type="KEGG" id="aqu:109585649"/>
<dbReference type="Proteomes" id="UP000007879">
    <property type="component" value="Unassembled WGS sequence"/>
</dbReference>
<reference evidence="6" key="1">
    <citation type="journal article" date="2010" name="Nature">
        <title>The Amphimedon queenslandica genome and the evolution of animal complexity.</title>
        <authorList>
            <person name="Srivastava M."/>
            <person name="Simakov O."/>
            <person name="Chapman J."/>
            <person name="Fahey B."/>
            <person name="Gauthier M.E."/>
            <person name="Mitros T."/>
            <person name="Richards G.S."/>
            <person name="Conaco C."/>
            <person name="Dacre M."/>
            <person name="Hellsten U."/>
            <person name="Larroux C."/>
            <person name="Putnam N.H."/>
            <person name="Stanke M."/>
            <person name="Adamska M."/>
            <person name="Darling A."/>
            <person name="Degnan S.M."/>
            <person name="Oakley T.H."/>
            <person name="Plachetzki D.C."/>
            <person name="Zhai Y."/>
            <person name="Adamski M."/>
            <person name="Calcino A."/>
            <person name="Cummins S.F."/>
            <person name="Goodstein D.M."/>
            <person name="Harris C."/>
            <person name="Jackson D.J."/>
            <person name="Leys S.P."/>
            <person name="Shu S."/>
            <person name="Woodcroft B.J."/>
            <person name="Vervoort M."/>
            <person name="Kosik K.S."/>
            <person name="Manning G."/>
            <person name="Degnan B.M."/>
            <person name="Rokhsar D.S."/>
        </authorList>
    </citation>
    <scope>NUCLEOTIDE SEQUENCE [LARGE SCALE GENOMIC DNA]</scope>
</reference>
<reference evidence="5" key="2">
    <citation type="submission" date="2024-06" db="UniProtKB">
        <authorList>
            <consortium name="EnsemblMetazoa"/>
        </authorList>
    </citation>
    <scope>IDENTIFICATION</scope>
</reference>
<dbReference type="AlphaFoldDB" id="A0AAN0JJY8"/>
<dbReference type="GeneID" id="109585649"/>
<dbReference type="InterPro" id="IPR032675">
    <property type="entry name" value="LRR_dom_sf"/>
</dbReference>
<dbReference type="SUPFAM" id="SSF50044">
    <property type="entry name" value="SH3-domain"/>
    <property type="match status" value="1"/>
</dbReference>
<feature type="region of interest" description="Disordered" evidence="3">
    <location>
        <begin position="79"/>
        <end position="102"/>
    </location>
</feature>
<evidence type="ECO:0000259" key="4">
    <source>
        <dbReference type="PROSITE" id="PS50002"/>
    </source>
</evidence>